<protein>
    <submittedName>
        <fullName evidence="4">LytR/AlgR family response regulator transcription factor</fullName>
    </submittedName>
</protein>
<dbReference type="RefSeq" id="WP_176029932.1">
    <property type="nucleotide sequence ID" value="NZ_JBHSJV010000001.1"/>
</dbReference>
<accession>A0ABW5NCM5</accession>
<dbReference type="Gene3D" id="2.40.50.1020">
    <property type="entry name" value="LytTr DNA-binding domain"/>
    <property type="match status" value="1"/>
</dbReference>
<evidence type="ECO:0000313" key="5">
    <source>
        <dbReference type="Proteomes" id="UP001597459"/>
    </source>
</evidence>
<name>A0ABW5NCM5_9FLAO</name>
<dbReference type="Proteomes" id="UP001597459">
    <property type="component" value="Unassembled WGS sequence"/>
</dbReference>
<dbReference type="Pfam" id="PF04397">
    <property type="entry name" value="LytTR"/>
    <property type="match status" value="1"/>
</dbReference>
<dbReference type="Pfam" id="PF00072">
    <property type="entry name" value="Response_reg"/>
    <property type="match status" value="1"/>
</dbReference>
<sequence>MSLLTAILVEDMPDALQLLEKEITSHHTDISILGTAQSVVEAAKLLRVKEPDILFLDIMLGDGTGFDILEIFPHLKSKIIFVTASDEFAIRAFKFAAIDYVLKPYSSEELSLAISRAKAQIHPTKERLDILKNTLSAPEEKPNKISLHTLDKIIIVSLDDIIRCESDSNNTIFYLLDGQKIFVTKTLKYFADMLKSYQFIRVHQSHLINLQQISAFIKTDGGYLLLKNGENIPVSVRKKTEIIEILDQMHR</sequence>
<dbReference type="InterPro" id="IPR011006">
    <property type="entry name" value="CheY-like_superfamily"/>
</dbReference>
<proteinExistence type="predicted"/>
<dbReference type="InterPro" id="IPR007492">
    <property type="entry name" value="LytTR_DNA-bd_dom"/>
</dbReference>
<keyword evidence="1" id="KW-0597">Phosphoprotein</keyword>
<dbReference type="PROSITE" id="PS50930">
    <property type="entry name" value="HTH_LYTTR"/>
    <property type="match status" value="1"/>
</dbReference>
<evidence type="ECO:0000256" key="1">
    <source>
        <dbReference type="PROSITE-ProRule" id="PRU00169"/>
    </source>
</evidence>
<dbReference type="SMART" id="SM00850">
    <property type="entry name" value="LytTR"/>
    <property type="match status" value="1"/>
</dbReference>
<evidence type="ECO:0000313" key="4">
    <source>
        <dbReference type="EMBL" id="MFD2593098.1"/>
    </source>
</evidence>
<evidence type="ECO:0000259" key="2">
    <source>
        <dbReference type="PROSITE" id="PS50110"/>
    </source>
</evidence>
<dbReference type="SUPFAM" id="SSF52172">
    <property type="entry name" value="CheY-like"/>
    <property type="match status" value="1"/>
</dbReference>
<dbReference type="EMBL" id="JBHULX010000039">
    <property type="protein sequence ID" value="MFD2593098.1"/>
    <property type="molecule type" value="Genomic_DNA"/>
</dbReference>
<dbReference type="SMART" id="SM00448">
    <property type="entry name" value="REC"/>
    <property type="match status" value="1"/>
</dbReference>
<keyword evidence="5" id="KW-1185">Reference proteome</keyword>
<organism evidence="4 5">
    <name type="scientific">Aquimarina hainanensis</name>
    <dbReference type="NCBI Taxonomy" id="1578017"/>
    <lineage>
        <taxon>Bacteria</taxon>
        <taxon>Pseudomonadati</taxon>
        <taxon>Bacteroidota</taxon>
        <taxon>Flavobacteriia</taxon>
        <taxon>Flavobacteriales</taxon>
        <taxon>Flavobacteriaceae</taxon>
        <taxon>Aquimarina</taxon>
    </lineage>
</organism>
<dbReference type="InterPro" id="IPR046947">
    <property type="entry name" value="LytR-like"/>
</dbReference>
<reference evidence="5" key="1">
    <citation type="journal article" date="2019" name="Int. J. Syst. Evol. Microbiol.">
        <title>The Global Catalogue of Microorganisms (GCM) 10K type strain sequencing project: providing services to taxonomists for standard genome sequencing and annotation.</title>
        <authorList>
            <consortium name="The Broad Institute Genomics Platform"/>
            <consortium name="The Broad Institute Genome Sequencing Center for Infectious Disease"/>
            <person name="Wu L."/>
            <person name="Ma J."/>
        </authorList>
    </citation>
    <scope>NUCLEOTIDE SEQUENCE [LARGE SCALE GENOMIC DNA]</scope>
    <source>
        <strain evidence="5">KCTC 42423</strain>
    </source>
</reference>
<feature type="domain" description="Response regulatory" evidence="2">
    <location>
        <begin position="5"/>
        <end position="118"/>
    </location>
</feature>
<dbReference type="PANTHER" id="PTHR37299:SF1">
    <property type="entry name" value="STAGE 0 SPORULATION PROTEIN A HOMOLOG"/>
    <property type="match status" value="1"/>
</dbReference>
<dbReference type="Gene3D" id="3.40.50.2300">
    <property type="match status" value="1"/>
</dbReference>
<evidence type="ECO:0000259" key="3">
    <source>
        <dbReference type="PROSITE" id="PS50930"/>
    </source>
</evidence>
<feature type="modified residue" description="4-aspartylphosphate" evidence="1">
    <location>
        <position position="57"/>
    </location>
</feature>
<gene>
    <name evidence="4" type="ORF">ACFSTE_19830</name>
</gene>
<dbReference type="PANTHER" id="PTHR37299">
    <property type="entry name" value="TRANSCRIPTIONAL REGULATOR-RELATED"/>
    <property type="match status" value="1"/>
</dbReference>
<dbReference type="PROSITE" id="PS50110">
    <property type="entry name" value="RESPONSE_REGULATORY"/>
    <property type="match status" value="1"/>
</dbReference>
<dbReference type="InterPro" id="IPR001789">
    <property type="entry name" value="Sig_transdc_resp-reg_receiver"/>
</dbReference>
<comment type="caution">
    <text evidence="4">The sequence shown here is derived from an EMBL/GenBank/DDBJ whole genome shotgun (WGS) entry which is preliminary data.</text>
</comment>
<feature type="domain" description="HTH LytTR-type" evidence="3">
    <location>
        <begin position="145"/>
        <end position="248"/>
    </location>
</feature>